<evidence type="ECO:0000313" key="1">
    <source>
        <dbReference type="EMBL" id="TCP21734.1"/>
    </source>
</evidence>
<keyword evidence="2" id="KW-1185">Reference proteome</keyword>
<dbReference type="AlphaFoldDB" id="A0A4R2NKM3"/>
<accession>A0A4R2NKM3</accession>
<reference evidence="1 2" key="1">
    <citation type="submission" date="2019-03" db="EMBL/GenBank/DDBJ databases">
        <title>Genomic Encyclopedia of Type Strains, Phase IV (KMG-IV): sequencing the most valuable type-strain genomes for metagenomic binning, comparative biology and taxonomic classification.</title>
        <authorList>
            <person name="Goeker M."/>
        </authorList>
    </citation>
    <scope>NUCLEOTIDE SEQUENCE [LARGE SCALE GENOMIC DNA]</scope>
    <source>
        <strain evidence="1 2">DSM 19377</strain>
    </source>
</reference>
<sequence length="43" mass="4941">MIKEIGDDLYEVRGNVFAQDGSSASFVVKIKVNRDHINYELLR</sequence>
<organism evidence="1 2">
    <name type="scientific">Scopulibacillus darangshiensis</name>
    <dbReference type="NCBI Taxonomy" id="442528"/>
    <lineage>
        <taxon>Bacteria</taxon>
        <taxon>Bacillati</taxon>
        <taxon>Bacillota</taxon>
        <taxon>Bacilli</taxon>
        <taxon>Bacillales</taxon>
        <taxon>Sporolactobacillaceae</taxon>
        <taxon>Scopulibacillus</taxon>
    </lineage>
</organism>
<proteinExistence type="predicted"/>
<evidence type="ECO:0000313" key="2">
    <source>
        <dbReference type="Proteomes" id="UP000295416"/>
    </source>
</evidence>
<name>A0A4R2NKM3_9BACL</name>
<dbReference type="EMBL" id="SLXK01000040">
    <property type="protein sequence ID" value="TCP21734.1"/>
    <property type="molecule type" value="Genomic_DNA"/>
</dbReference>
<comment type="caution">
    <text evidence="1">The sequence shown here is derived from an EMBL/GenBank/DDBJ whole genome shotgun (WGS) entry which is preliminary data.</text>
</comment>
<dbReference type="Proteomes" id="UP000295416">
    <property type="component" value="Unassembled WGS sequence"/>
</dbReference>
<protein>
    <submittedName>
        <fullName evidence="1">Uncharacterized protein</fullName>
    </submittedName>
</protein>
<dbReference type="RefSeq" id="WP_279389208.1">
    <property type="nucleotide sequence ID" value="NZ_SLXK01000040.1"/>
</dbReference>
<gene>
    <name evidence="1" type="ORF">EV207_14043</name>
</gene>